<dbReference type="PANTHER" id="PTHR39200">
    <property type="entry name" value="HYPOTHETICAL EXPORTED PROTEIN"/>
    <property type="match status" value="1"/>
</dbReference>
<sequence length="268" mass="28349">MNKLAIAMGCLLGLLASSAFGQAQAKIVVRQGVEGRLYTPGPFERIELAGSANVRLLQGESDELFIVGDAQEQEGVTVTLAQGRLDFRSHTGWKIWPAKRLQVEVTVRQLQELVLSGASDLQAPAKFKAGPLLIKLSGAGSARFDDLNAERLEFSISGAGEGFLRGQVNLLDLKISGKGRLAAEDLQAHTANVRISGIGNAELWVSEKLNLDISGVGQIAYWGQPTVSRTTSGIAKVLARGDRKAPPVLPAMPAMPAPPAAPAAPARQ</sequence>
<proteinExistence type="predicted"/>
<dbReference type="PANTHER" id="PTHR39200:SF1">
    <property type="entry name" value="AUTO-TRANSPORTER ADHESIN HEAD GIN DOMAIN-CONTAINING PROTEIN-RELATED"/>
    <property type="match status" value="1"/>
</dbReference>
<dbReference type="RefSeq" id="WP_263573200.1">
    <property type="nucleotide sequence ID" value="NZ_JAJIRN010000010.1"/>
</dbReference>
<evidence type="ECO:0000313" key="4">
    <source>
        <dbReference type="EMBL" id="MCV2370609.1"/>
    </source>
</evidence>
<name>A0ABT2YKN4_9BURK</name>
<feature type="signal peptide" evidence="2">
    <location>
        <begin position="1"/>
        <end position="25"/>
    </location>
</feature>
<evidence type="ECO:0000259" key="3">
    <source>
        <dbReference type="Pfam" id="PF10988"/>
    </source>
</evidence>
<feature type="domain" description="Putative auto-transporter adhesin head GIN" evidence="3">
    <location>
        <begin position="42"/>
        <end position="225"/>
    </location>
</feature>
<evidence type="ECO:0000256" key="2">
    <source>
        <dbReference type="SAM" id="SignalP"/>
    </source>
</evidence>
<feature type="region of interest" description="Disordered" evidence="1">
    <location>
        <begin position="247"/>
        <end position="268"/>
    </location>
</feature>
<protein>
    <submittedName>
        <fullName evidence="4">DUF2807 domain-containing protein</fullName>
    </submittedName>
</protein>
<reference evidence="4 5" key="1">
    <citation type="submission" date="2021-11" db="EMBL/GenBank/DDBJ databases">
        <authorList>
            <person name="Liang Q."/>
            <person name="Mou H."/>
            <person name="Liu Z."/>
        </authorList>
    </citation>
    <scope>NUCLEOTIDE SEQUENCE [LARGE SCALE GENOMIC DNA]</scope>
    <source>
        <strain evidence="4 5">CHU3</strain>
    </source>
</reference>
<dbReference type="InterPro" id="IPR021255">
    <property type="entry name" value="DUF2807"/>
</dbReference>
<feature type="compositionally biased region" description="Pro residues" evidence="1">
    <location>
        <begin position="247"/>
        <end position="262"/>
    </location>
</feature>
<accession>A0ABT2YKN4</accession>
<dbReference type="Proteomes" id="UP001209701">
    <property type="component" value="Unassembled WGS sequence"/>
</dbReference>
<comment type="caution">
    <text evidence="4">The sequence shown here is derived from an EMBL/GenBank/DDBJ whole genome shotgun (WGS) entry which is preliminary data.</text>
</comment>
<evidence type="ECO:0000256" key="1">
    <source>
        <dbReference type="SAM" id="MobiDB-lite"/>
    </source>
</evidence>
<dbReference type="Pfam" id="PF10988">
    <property type="entry name" value="DUF2807"/>
    <property type="match status" value="1"/>
</dbReference>
<feature type="chain" id="PRO_5047293979" evidence="2">
    <location>
        <begin position="26"/>
        <end position="268"/>
    </location>
</feature>
<keyword evidence="2" id="KW-0732">Signal</keyword>
<evidence type="ECO:0000313" key="5">
    <source>
        <dbReference type="Proteomes" id="UP001209701"/>
    </source>
</evidence>
<dbReference type="EMBL" id="JAJIRN010000010">
    <property type="protein sequence ID" value="MCV2370609.1"/>
    <property type="molecule type" value="Genomic_DNA"/>
</dbReference>
<dbReference type="Gene3D" id="2.160.20.120">
    <property type="match status" value="1"/>
</dbReference>
<organism evidence="4 5">
    <name type="scientific">Roseateles oligotrophus</name>
    <dbReference type="NCBI Taxonomy" id="1769250"/>
    <lineage>
        <taxon>Bacteria</taxon>
        <taxon>Pseudomonadati</taxon>
        <taxon>Pseudomonadota</taxon>
        <taxon>Betaproteobacteria</taxon>
        <taxon>Burkholderiales</taxon>
        <taxon>Sphaerotilaceae</taxon>
        <taxon>Roseateles</taxon>
    </lineage>
</organism>
<keyword evidence="5" id="KW-1185">Reference proteome</keyword>
<gene>
    <name evidence="4" type="ORF">LNV07_21200</name>
</gene>